<evidence type="ECO:0000313" key="3">
    <source>
        <dbReference type="Proteomes" id="UP001161757"/>
    </source>
</evidence>
<feature type="compositionally biased region" description="Low complexity" evidence="1">
    <location>
        <begin position="64"/>
        <end position="73"/>
    </location>
</feature>
<gene>
    <name evidence="2" type="ORF">HRR80_001720</name>
</gene>
<evidence type="ECO:0000313" key="2">
    <source>
        <dbReference type="EMBL" id="KAJ8995028.1"/>
    </source>
</evidence>
<dbReference type="EMBL" id="JAJGCB010000002">
    <property type="protein sequence ID" value="KAJ8995028.1"/>
    <property type="molecule type" value="Genomic_DNA"/>
</dbReference>
<feature type="compositionally biased region" description="Polar residues" evidence="1">
    <location>
        <begin position="20"/>
        <end position="32"/>
    </location>
</feature>
<feature type="compositionally biased region" description="Low complexity" evidence="1">
    <location>
        <begin position="83"/>
        <end position="93"/>
    </location>
</feature>
<protein>
    <submittedName>
        <fullName evidence="2">Uncharacterized protein</fullName>
    </submittedName>
</protein>
<organism evidence="2 3">
    <name type="scientific">Exophiala dermatitidis</name>
    <name type="common">Black yeast-like fungus</name>
    <name type="synonym">Wangiella dermatitidis</name>
    <dbReference type="NCBI Taxonomy" id="5970"/>
    <lineage>
        <taxon>Eukaryota</taxon>
        <taxon>Fungi</taxon>
        <taxon>Dikarya</taxon>
        <taxon>Ascomycota</taxon>
        <taxon>Pezizomycotina</taxon>
        <taxon>Eurotiomycetes</taxon>
        <taxon>Chaetothyriomycetidae</taxon>
        <taxon>Chaetothyriales</taxon>
        <taxon>Herpotrichiellaceae</taxon>
        <taxon>Exophiala</taxon>
    </lineage>
</organism>
<proteinExistence type="predicted"/>
<accession>A0AAN6F1B4</accession>
<comment type="caution">
    <text evidence="2">The sequence shown here is derived from an EMBL/GenBank/DDBJ whole genome shotgun (WGS) entry which is preliminary data.</text>
</comment>
<name>A0AAN6F1B4_EXODE</name>
<sequence>MSMSSSTRPDPQEDRRSQKIKTQPSSSLQRPSHSPRKGQRARQASGTGGDDEGDSRLQFTTGEAAQAQAFFVQVHERQRETPRSTTTSSSTTIDSRRVGVGPETIGAETQEANIMSHTSHSHTSATGNTSVSPPRGSKETENEGPGRSGGGAGTATGSGSGSPSGSGSGSGPSRLVSGVFVRY</sequence>
<feature type="compositionally biased region" description="Gly residues" evidence="1">
    <location>
        <begin position="146"/>
        <end position="170"/>
    </location>
</feature>
<feature type="compositionally biased region" description="Low complexity" evidence="1">
    <location>
        <begin position="116"/>
        <end position="130"/>
    </location>
</feature>
<dbReference type="Proteomes" id="UP001161757">
    <property type="component" value="Unassembled WGS sequence"/>
</dbReference>
<dbReference type="AlphaFoldDB" id="A0AAN6F1B4"/>
<evidence type="ECO:0000256" key="1">
    <source>
        <dbReference type="SAM" id="MobiDB-lite"/>
    </source>
</evidence>
<feature type="region of interest" description="Disordered" evidence="1">
    <location>
        <begin position="1"/>
        <end position="183"/>
    </location>
</feature>
<reference evidence="2" key="1">
    <citation type="submission" date="2023-01" db="EMBL/GenBank/DDBJ databases">
        <title>Exophiala dermititidis isolated from Cystic Fibrosis Patient.</title>
        <authorList>
            <person name="Kurbessoian T."/>
            <person name="Crocker A."/>
            <person name="Murante D."/>
            <person name="Hogan D.A."/>
            <person name="Stajich J.E."/>
        </authorList>
    </citation>
    <scope>NUCLEOTIDE SEQUENCE</scope>
    <source>
        <strain evidence="2">Ex8</strain>
    </source>
</reference>